<feature type="domain" description="Acyl-CoA thioesterase-like C-terminal" evidence="2">
    <location>
        <begin position="151"/>
        <end position="274"/>
    </location>
</feature>
<evidence type="ECO:0000259" key="1">
    <source>
        <dbReference type="Pfam" id="PF13622"/>
    </source>
</evidence>
<evidence type="ECO:0000313" key="4">
    <source>
        <dbReference type="Proteomes" id="UP001174908"/>
    </source>
</evidence>
<dbReference type="InterPro" id="IPR029069">
    <property type="entry name" value="HotDog_dom_sf"/>
</dbReference>
<accession>A0ABT7N640</accession>
<sequence>MNAPAPHTDDHGEPLPAAVFARRAEDLWDASVLARGPWDPRAQHGGAPCALFVHIAEQAMAEPGWQLGRLTVELIRPVPLGELRTRCATEPARSTARVAIDLLSGDKLVARAQVLMLRQTEVPLPGDVPLWSPDRLLPPPSECHEPLLIGGLPRGVSFYGTTMDTLNAQGDPSRPGPGSAWFRTAMPMVEGHQNSPAMRAVAAADFGNGLSWVLPAERYLFTNADISVHLFRPPMGEWVGLQSQTQMDASGAGIAMSRLFDERGSIGIAAQTLVLRER</sequence>
<dbReference type="InterPro" id="IPR049449">
    <property type="entry name" value="TesB_ACOT8-like_N"/>
</dbReference>
<organism evidence="3 4">
    <name type="scientific">Variovorax dokdonensis</name>
    <dbReference type="NCBI Taxonomy" id="344883"/>
    <lineage>
        <taxon>Bacteria</taxon>
        <taxon>Pseudomonadati</taxon>
        <taxon>Pseudomonadota</taxon>
        <taxon>Betaproteobacteria</taxon>
        <taxon>Burkholderiales</taxon>
        <taxon>Comamonadaceae</taxon>
        <taxon>Variovorax</taxon>
    </lineage>
</organism>
<evidence type="ECO:0000259" key="2">
    <source>
        <dbReference type="Pfam" id="PF20789"/>
    </source>
</evidence>
<dbReference type="SUPFAM" id="SSF54637">
    <property type="entry name" value="Thioesterase/thiol ester dehydrase-isomerase"/>
    <property type="match status" value="1"/>
</dbReference>
<gene>
    <name evidence="3" type="ORF">QTH91_02735</name>
</gene>
<name>A0ABT7N640_9BURK</name>
<dbReference type="RefSeq" id="WP_286658500.1">
    <property type="nucleotide sequence ID" value="NZ_JASZYV010000001.1"/>
</dbReference>
<keyword evidence="4" id="KW-1185">Reference proteome</keyword>
<dbReference type="EMBL" id="JASZYV010000001">
    <property type="protein sequence ID" value="MDM0043387.1"/>
    <property type="molecule type" value="Genomic_DNA"/>
</dbReference>
<dbReference type="Pfam" id="PF13622">
    <property type="entry name" value="4HBT_3"/>
    <property type="match status" value="1"/>
</dbReference>
<feature type="domain" description="Acyl-CoA thioesterase-like N-terminal HotDog" evidence="1">
    <location>
        <begin position="35"/>
        <end position="115"/>
    </location>
</feature>
<reference evidence="3" key="1">
    <citation type="submission" date="2023-06" db="EMBL/GenBank/DDBJ databases">
        <authorList>
            <person name="Jiang Y."/>
            <person name="Liu Q."/>
        </authorList>
    </citation>
    <scope>NUCLEOTIDE SEQUENCE</scope>
    <source>
        <strain evidence="3">CGMCC 1.12089</strain>
    </source>
</reference>
<dbReference type="InterPro" id="IPR049450">
    <property type="entry name" value="ACOT8-like_C"/>
</dbReference>
<dbReference type="InterPro" id="IPR042171">
    <property type="entry name" value="Acyl-CoA_hotdog"/>
</dbReference>
<proteinExistence type="predicted"/>
<comment type="caution">
    <text evidence="3">The sequence shown here is derived from an EMBL/GenBank/DDBJ whole genome shotgun (WGS) entry which is preliminary data.</text>
</comment>
<dbReference type="Proteomes" id="UP001174908">
    <property type="component" value="Unassembled WGS sequence"/>
</dbReference>
<protein>
    <submittedName>
        <fullName evidence="3">Thioesterase family protein</fullName>
    </submittedName>
</protein>
<dbReference type="Gene3D" id="2.40.160.210">
    <property type="entry name" value="Acyl-CoA thioesterase, double hotdog domain"/>
    <property type="match status" value="1"/>
</dbReference>
<dbReference type="Pfam" id="PF20789">
    <property type="entry name" value="4HBT_3C"/>
    <property type="match status" value="1"/>
</dbReference>
<evidence type="ECO:0000313" key="3">
    <source>
        <dbReference type="EMBL" id="MDM0043387.1"/>
    </source>
</evidence>